<dbReference type="InterPro" id="IPR025411">
    <property type="entry name" value="DUF4136"/>
</dbReference>
<dbReference type="PROSITE" id="PS51257">
    <property type="entry name" value="PROKAR_LIPOPROTEIN"/>
    <property type="match status" value="1"/>
</dbReference>
<dbReference type="Pfam" id="PF13590">
    <property type="entry name" value="DUF4136"/>
    <property type="match status" value="1"/>
</dbReference>
<gene>
    <name evidence="3" type="ORF">ACFOEB_13420</name>
</gene>
<dbReference type="Gene3D" id="3.30.160.670">
    <property type="match status" value="1"/>
</dbReference>
<keyword evidence="1" id="KW-0732">Signal</keyword>
<reference evidence="4" key="1">
    <citation type="journal article" date="2019" name="Int. J. Syst. Evol. Microbiol.">
        <title>The Global Catalogue of Microorganisms (GCM) 10K type strain sequencing project: providing services to taxonomists for standard genome sequencing and annotation.</title>
        <authorList>
            <consortium name="The Broad Institute Genomics Platform"/>
            <consortium name="The Broad Institute Genome Sequencing Center for Infectious Disease"/>
            <person name="Wu L."/>
            <person name="Ma J."/>
        </authorList>
    </citation>
    <scope>NUCLEOTIDE SEQUENCE [LARGE SCALE GENOMIC DNA]</scope>
    <source>
        <strain evidence="4">KCTC 52141</strain>
    </source>
</reference>
<organism evidence="3 4">
    <name type="scientific">Gilvimarinus japonicus</name>
    <dbReference type="NCBI Taxonomy" id="1796469"/>
    <lineage>
        <taxon>Bacteria</taxon>
        <taxon>Pseudomonadati</taxon>
        <taxon>Pseudomonadota</taxon>
        <taxon>Gammaproteobacteria</taxon>
        <taxon>Cellvibrionales</taxon>
        <taxon>Cellvibrionaceae</taxon>
        <taxon>Gilvimarinus</taxon>
    </lineage>
</organism>
<evidence type="ECO:0000313" key="4">
    <source>
        <dbReference type="Proteomes" id="UP001595548"/>
    </source>
</evidence>
<evidence type="ECO:0000256" key="1">
    <source>
        <dbReference type="SAM" id="SignalP"/>
    </source>
</evidence>
<feature type="chain" id="PRO_5045416267" evidence="1">
    <location>
        <begin position="26"/>
        <end position="202"/>
    </location>
</feature>
<proteinExistence type="predicted"/>
<feature type="signal peptide" evidence="1">
    <location>
        <begin position="1"/>
        <end position="25"/>
    </location>
</feature>
<feature type="domain" description="DUF4136" evidence="2">
    <location>
        <begin position="36"/>
        <end position="194"/>
    </location>
</feature>
<dbReference type="EMBL" id="JBHRTL010000028">
    <property type="protein sequence ID" value="MFC3156204.1"/>
    <property type="molecule type" value="Genomic_DNA"/>
</dbReference>
<comment type="caution">
    <text evidence="3">The sequence shown here is derived from an EMBL/GenBank/DDBJ whole genome shotgun (WGS) entry which is preliminary data.</text>
</comment>
<name>A0ABV7HU75_9GAMM</name>
<dbReference type="Proteomes" id="UP001595548">
    <property type="component" value="Unassembled WGS sequence"/>
</dbReference>
<keyword evidence="4" id="KW-1185">Reference proteome</keyword>
<sequence>MIHARKLTIRWVKLAATLIVGTALLAGCASSGPTIQSDYDRDADFTAYQTFAFVDPLGTDKSGYSTLVTSHFKSAAREEMEQLGYTYSEQSPDLLVNFFSNTENRTDIRSTPSMTASYGYYGYRSGLYMGLPLYGSETETRHYKVGTLNIDVVDADKEQLVWEGIAEGKLSKDAMANPRDAIRTAVNQIFKTYPTQVTTTTK</sequence>
<dbReference type="RefSeq" id="WP_382417354.1">
    <property type="nucleotide sequence ID" value="NZ_AP031500.1"/>
</dbReference>
<protein>
    <submittedName>
        <fullName evidence="3">DUF4136 domain-containing protein</fullName>
    </submittedName>
</protein>
<evidence type="ECO:0000259" key="2">
    <source>
        <dbReference type="Pfam" id="PF13590"/>
    </source>
</evidence>
<evidence type="ECO:0000313" key="3">
    <source>
        <dbReference type="EMBL" id="MFC3156204.1"/>
    </source>
</evidence>
<accession>A0ABV7HU75</accession>